<evidence type="ECO:0000256" key="6">
    <source>
        <dbReference type="ARBA" id="ARBA00023136"/>
    </source>
</evidence>
<comment type="subcellular location">
    <subcellularLocation>
        <location evidence="1">Cell membrane</location>
        <topology evidence="1">Multi-pass membrane protein</topology>
    </subcellularLocation>
</comment>
<evidence type="ECO:0000256" key="3">
    <source>
        <dbReference type="ARBA" id="ARBA00022475"/>
    </source>
</evidence>
<dbReference type="InterPro" id="IPR050833">
    <property type="entry name" value="Poly_Biosynth_Transport"/>
</dbReference>
<keyword evidence="6 7" id="KW-0472">Membrane</keyword>
<evidence type="ECO:0000313" key="9">
    <source>
        <dbReference type="Proteomes" id="UP000448177"/>
    </source>
</evidence>
<feature type="transmembrane region" description="Helical" evidence="7">
    <location>
        <begin position="274"/>
        <end position="300"/>
    </location>
</feature>
<evidence type="ECO:0000256" key="7">
    <source>
        <dbReference type="SAM" id="Phobius"/>
    </source>
</evidence>
<dbReference type="PANTHER" id="PTHR30250:SF10">
    <property type="entry name" value="LIPOPOLYSACCHARIDE BIOSYNTHESIS PROTEIN WZXC"/>
    <property type="match status" value="1"/>
</dbReference>
<keyword evidence="4 7" id="KW-0812">Transmembrane</keyword>
<evidence type="ECO:0000256" key="2">
    <source>
        <dbReference type="ARBA" id="ARBA00007430"/>
    </source>
</evidence>
<evidence type="ECO:0000256" key="5">
    <source>
        <dbReference type="ARBA" id="ARBA00022989"/>
    </source>
</evidence>
<proteinExistence type="inferred from homology"/>
<keyword evidence="3" id="KW-1003">Cell membrane</keyword>
<accession>A0A844KAD8</accession>
<feature type="transmembrane region" description="Helical" evidence="7">
    <location>
        <begin position="55"/>
        <end position="78"/>
    </location>
</feature>
<comment type="similarity">
    <text evidence="2">Belongs to the polysaccharide synthase family.</text>
</comment>
<feature type="transmembrane region" description="Helical" evidence="7">
    <location>
        <begin position="22"/>
        <end position="43"/>
    </location>
</feature>
<organism evidence="8 9">
    <name type="scientific">Mediterraneibacter faecis</name>
    <dbReference type="NCBI Taxonomy" id="592978"/>
    <lineage>
        <taxon>Bacteria</taxon>
        <taxon>Bacillati</taxon>
        <taxon>Bacillota</taxon>
        <taxon>Clostridia</taxon>
        <taxon>Lachnospirales</taxon>
        <taxon>Lachnospiraceae</taxon>
        <taxon>Mediterraneibacter</taxon>
    </lineage>
</organism>
<reference evidence="8 9" key="1">
    <citation type="journal article" date="2019" name="Nat. Med.">
        <title>A library of human gut bacterial isolates paired with longitudinal multiomics data enables mechanistic microbiome research.</title>
        <authorList>
            <person name="Poyet M."/>
            <person name="Groussin M."/>
            <person name="Gibbons S.M."/>
            <person name="Avila-Pacheco J."/>
            <person name="Jiang X."/>
            <person name="Kearney S.M."/>
            <person name="Perrotta A.R."/>
            <person name="Berdy B."/>
            <person name="Zhao S."/>
            <person name="Lieberman T.D."/>
            <person name="Swanson P.K."/>
            <person name="Smith M."/>
            <person name="Roesemann S."/>
            <person name="Alexander J.E."/>
            <person name="Rich S.A."/>
            <person name="Livny J."/>
            <person name="Vlamakis H."/>
            <person name="Clish C."/>
            <person name="Bullock K."/>
            <person name="Deik A."/>
            <person name="Scott J."/>
            <person name="Pierce K.A."/>
            <person name="Xavier R.J."/>
            <person name="Alm E.J."/>
        </authorList>
    </citation>
    <scope>NUCLEOTIDE SEQUENCE [LARGE SCALE GENOMIC DNA]</scope>
    <source>
        <strain evidence="8 9">BIOML-A1</strain>
    </source>
</reference>
<comment type="caution">
    <text evidence="8">The sequence shown here is derived from an EMBL/GenBank/DDBJ whole genome shotgun (WGS) entry which is preliminary data.</text>
</comment>
<sequence length="398" mass="44964">MIYIILFICAPYIAKFYHTKEIVLVLRVLSVKIVFSSIATVQHAYVQKHMIFKKFFFSTLGGTVISGVLGILLAYAGAGVWALVAQYLSNTIIDIIVLLITVPWHPKFLFSLERAKALMDFGWKLVFANLINAIYNELRSLIIGRSYSSAALAYYNKGNQIPALAITNIDTAIGTVVFPTMSEAENEERLKNIGRRAMKTTSYLLFPIMIGLIVVSRPLIILLLTEKWENSIIFMQILCLYWMTQPIQTTNWQIIKAIGRSDLCLKLEAIKKTIGIIMVFIAMKLGVIAIAFSAALFGFISMFINILPNKKLINYSIKDQLLDIMPALFASIVMGLIIYSIAFIKMPMVLLLVIQVIVGIISYIAMSYIFKIDSFRYILSMLQEKKLNILGSDHRKKK</sequence>
<gene>
    <name evidence="8" type="ORF">GMD21_01680</name>
</gene>
<feature type="transmembrane region" description="Helical" evidence="7">
    <location>
        <begin position="84"/>
        <end position="104"/>
    </location>
</feature>
<evidence type="ECO:0000256" key="4">
    <source>
        <dbReference type="ARBA" id="ARBA00022692"/>
    </source>
</evidence>
<evidence type="ECO:0000256" key="1">
    <source>
        <dbReference type="ARBA" id="ARBA00004651"/>
    </source>
</evidence>
<keyword evidence="9" id="KW-1185">Reference proteome</keyword>
<dbReference type="EMBL" id="WNAF01000001">
    <property type="protein sequence ID" value="MTR75415.1"/>
    <property type="molecule type" value="Genomic_DNA"/>
</dbReference>
<feature type="transmembrane region" description="Helical" evidence="7">
    <location>
        <begin position="203"/>
        <end position="225"/>
    </location>
</feature>
<dbReference type="CDD" id="cd13127">
    <property type="entry name" value="MATE_tuaB_like"/>
    <property type="match status" value="1"/>
</dbReference>
<protein>
    <submittedName>
        <fullName evidence="8">Oligosaccharide flippase family protein</fullName>
    </submittedName>
</protein>
<feature type="transmembrane region" description="Helical" evidence="7">
    <location>
        <begin position="321"/>
        <end position="342"/>
    </location>
</feature>
<keyword evidence="5 7" id="KW-1133">Transmembrane helix</keyword>
<name>A0A844KAD8_9FIRM</name>
<dbReference type="PANTHER" id="PTHR30250">
    <property type="entry name" value="PST FAMILY PREDICTED COLANIC ACID TRANSPORTER"/>
    <property type="match status" value="1"/>
</dbReference>
<dbReference type="AlphaFoldDB" id="A0A844KAD8"/>
<feature type="transmembrane region" description="Helical" evidence="7">
    <location>
        <begin position="348"/>
        <end position="370"/>
    </location>
</feature>
<evidence type="ECO:0000313" key="8">
    <source>
        <dbReference type="EMBL" id="MTR75415.1"/>
    </source>
</evidence>
<dbReference type="GO" id="GO:0005886">
    <property type="term" value="C:plasma membrane"/>
    <property type="evidence" value="ECO:0007669"/>
    <property type="project" value="UniProtKB-SubCell"/>
</dbReference>
<dbReference type="Proteomes" id="UP000448177">
    <property type="component" value="Unassembled WGS sequence"/>
</dbReference>
<dbReference type="Pfam" id="PF13440">
    <property type="entry name" value="Polysacc_synt_3"/>
    <property type="match status" value="1"/>
</dbReference>